<comment type="caution">
    <text evidence="1">The sequence shown here is derived from an EMBL/GenBank/DDBJ whole genome shotgun (WGS) entry which is preliminary data.</text>
</comment>
<organism evidence="1 2">
    <name type="scientific">Cyclotella cryptica</name>
    <dbReference type="NCBI Taxonomy" id="29204"/>
    <lineage>
        <taxon>Eukaryota</taxon>
        <taxon>Sar</taxon>
        <taxon>Stramenopiles</taxon>
        <taxon>Ochrophyta</taxon>
        <taxon>Bacillariophyta</taxon>
        <taxon>Coscinodiscophyceae</taxon>
        <taxon>Thalassiosirophycidae</taxon>
        <taxon>Stephanodiscales</taxon>
        <taxon>Stephanodiscaceae</taxon>
        <taxon>Cyclotella</taxon>
    </lineage>
</organism>
<name>A0ABD3PMN9_9STRA</name>
<keyword evidence="2" id="KW-1185">Reference proteome</keyword>
<protein>
    <submittedName>
        <fullName evidence="1">Uncharacterized protein</fullName>
    </submittedName>
</protein>
<dbReference type="EMBL" id="JABMIG020000171">
    <property type="protein sequence ID" value="KAL3787635.1"/>
    <property type="molecule type" value="Genomic_DNA"/>
</dbReference>
<reference evidence="1 2" key="1">
    <citation type="journal article" date="2020" name="G3 (Bethesda)">
        <title>Improved Reference Genome for Cyclotella cryptica CCMP332, a Model for Cell Wall Morphogenesis, Salinity Adaptation, and Lipid Production in Diatoms (Bacillariophyta).</title>
        <authorList>
            <person name="Roberts W.R."/>
            <person name="Downey K.M."/>
            <person name="Ruck E.C."/>
            <person name="Traller J.C."/>
            <person name="Alverson A.J."/>
        </authorList>
    </citation>
    <scope>NUCLEOTIDE SEQUENCE [LARGE SCALE GENOMIC DNA]</scope>
    <source>
        <strain evidence="1 2">CCMP332</strain>
    </source>
</reference>
<accession>A0ABD3PMN9</accession>
<proteinExistence type="predicted"/>
<dbReference type="Proteomes" id="UP001516023">
    <property type="component" value="Unassembled WGS sequence"/>
</dbReference>
<gene>
    <name evidence="1" type="ORF">HJC23_011783</name>
</gene>
<dbReference type="AlphaFoldDB" id="A0ABD3PMN9"/>
<evidence type="ECO:0000313" key="1">
    <source>
        <dbReference type="EMBL" id="KAL3787635.1"/>
    </source>
</evidence>
<evidence type="ECO:0000313" key="2">
    <source>
        <dbReference type="Proteomes" id="UP001516023"/>
    </source>
</evidence>
<sequence length="313" mass="35515">MPRFTDNWVLEKIMFIYLEGGSACFCCTPVPTSLFSPEKDPVESMIRSMSDLHPDEVECEIRALATSPWDEEMKDQVWGDRGMLRFRMKREMGGYRRFLEGVAVESREEDGETMHLEVPAVSVLSDFCKNHISPSELYELFQVSREDLVDVLKTKYKICSFYTVVFCTVAEQLENFDVTGCGDDAPSCSDDGNNHDTDNRDNSELGFEKDLKFDNTGRGFCIDVVNNLAKSVDGNDNQCTINDPVLLRFLQRMVSLSGPTLLARASSAGGCRGSSHNFRSDRRVIRLIIARLWADRLIDKYTEFKSKVSNELN</sequence>